<protein>
    <recommendedName>
        <fullName evidence="1">Tf2-1-like SH3-like domain-containing protein</fullName>
    </recommendedName>
</protein>
<reference evidence="3" key="1">
    <citation type="journal article" date="2017" name="Nat. Ecol. Evol.">
        <title>Genome expansion and lineage-specific genetic innovations in the forest pathogenic fungi Armillaria.</title>
        <authorList>
            <person name="Sipos G."/>
            <person name="Prasanna A.N."/>
            <person name="Walter M.C."/>
            <person name="O'Connor E."/>
            <person name="Balint B."/>
            <person name="Krizsan K."/>
            <person name="Kiss B."/>
            <person name="Hess J."/>
            <person name="Varga T."/>
            <person name="Slot J."/>
            <person name="Riley R."/>
            <person name="Boka B."/>
            <person name="Rigling D."/>
            <person name="Barry K."/>
            <person name="Lee J."/>
            <person name="Mihaltcheva S."/>
            <person name="LaButti K."/>
            <person name="Lipzen A."/>
            <person name="Waldron R."/>
            <person name="Moloney N.M."/>
            <person name="Sperisen C."/>
            <person name="Kredics L."/>
            <person name="Vagvoelgyi C."/>
            <person name="Patrignani A."/>
            <person name="Fitzpatrick D."/>
            <person name="Nagy I."/>
            <person name="Doyle S."/>
            <person name="Anderson J.B."/>
            <person name="Grigoriev I.V."/>
            <person name="Gueldener U."/>
            <person name="Muensterkoetter M."/>
            <person name="Nagy L.G."/>
        </authorList>
    </citation>
    <scope>NUCLEOTIDE SEQUENCE [LARGE SCALE GENOMIC DNA]</scope>
    <source>
        <strain evidence="3">28-4</strain>
    </source>
</reference>
<evidence type="ECO:0000259" key="1">
    <source>
        <dbReference type="Pfam" id="PF24626"/>
    </source>
</evidence>
<dbReference type="Proteomes" id="UP000218334">
    <property type="component" value="Unassembled WGS sequence"/>
</dbReference>
<feature type="domain" description="Tf2-1-like SH3-like" evidence="1">
    <location>
        <begin position="36"/>
        <end position="91"/>
    </location>
</feature>
<gene>
    <name evidence="2" type="ORF">ARMSODRAFT_854520</name>
</gene>
<dbReference type="STRING" id="1076256.A0A2H3B518"/>
<dbReference type="AlphaFoldDB" id="A0A2H3B518"/>
<organism evidence="2 3">
    <name type="scientific">Armillaria solidipes</name>
    <dbReference type="NCBI Taxonomy" id="1076256"/>
    <lineage>
        <taxon>Eukaryota</taxon>
        <taxon>Fungi</taxon>
        <taxon>Dikarya</taxon>
        <taxon>Basidiomycota</taxon>
        <taxon>Agaricomycotina</taxon>
        <taxon>Agaricomycetes</taxon>
        <taxon>Agaricomycetidae</taxon>
        <taxon>Agaricales</taxon>
        <taxon>Marasmiineae</taxon>
        <taxon>Physalacriaceae</taxon>
        <taxon>Armillaria</taxon>
    </lineage>
</organism>
<feature type="non-terminal residue" evidence="2">
    <location>
        <position position="92"/>
    </location>
</feature>
<dbReference type="EMBL" id="KZ293498">
    <property type="protein sequence ID" value="PBK59697.1"/>
    <property type="molecule type" value="Genomic_DNA"/>
</dbReference>
<name>A0A2H3B518_9AGAR</name>
<evidence type="ECO:0000313" key="3">
    <source>
        <dbReference type="Proteomes" id="UP000218334"/>
    </source>
</evidence>
<dbReference type="Pfam" id="PF24626">
    <property type="entry name" value="SH3_Tf2-1"/>
    <property type="match status" value="1"/>
</dbReference>
<sequence>HRDNACLSIARAHEYQVKYYNKGRKPFPELAPRSLVLVNPHSLDWREARGKGAKLIQRWIGPFEILERVNPKVYRLRMSEKYPGNPVFNIEH</sequence>
<accession>A0A2H3B518</accession>
<keyword evidence="3" id="KW-1185">Reference proteome</keyword>
<feature type="non-terminal residue" evidence="2">
    <location>
        <position position="1"/>
    </location>
</feature>
<proteinExistence type="predicted"/>
<dbReference type="InterPro" id="IPR056924">
    <property type="entry name" value="SH3_Tf2-1"/>
</dbReference>
<evidence type="ECO:0000313" key="2">
    <source>
        <dbReference type="EMBL" id="PBK59697.1"/>
    </source>
</evidence>